<keyword evidence="1" id="KW-0175">Coiled coil</keyword>
<proteinExistence type="predicted"/>
<dbReference type="EMBL" id="CAJPWZ010001762">
    <property type="protein sequence ID" value="CAG2222608.1"/>
    <property type="molecule type" value="Genomic_DNA"/>
</dbReference>
<dbReference type="SUPFAM" id="SSF56204">
    <property type="entry name" value="Hect, E3 ligase catalytic domain"/>
    <property type="match status" value="1"/>
</dbReference>
<evidence type="ECO:0000256" key="1">
    <source>
        <dbReference type="SAM" id="Coils"/>
    </source>
</evidence>
<feature type="compositionally biased region" description="Acidic residues" evidence="2">
    <location>
        <begin position="28"/>
        <end position="38"/>
    </location>
</feature>
<dbReference type="OrthoDB" id="5971299at2759"/>
<dbReference type="GO" id="GO:0004842">
    <property type="term" value="F:ubiquitin-protein transferase activity"/>
    <property type="evidence" value="ECO:0007669"/>
    <property type="project" value="InterPro"/>
</dbReference>
<dbReference type="Gene3D" id="3.90.1750.10">
    <property type="entry name" value="Hect, E3 ligase catalytic domains"/>
    <property type="match status" value="1"/>
</dbReference>
<keyword evidence="4" id="KW-1185">Reference proteome</keyword>
<name>A0A8S3SP81_MYTED</name>
<feature type="region of interest" description="Disordered" evidence="2">
    <location>
        <begin position="13"/>
        <end position="40"/>
    </location>
</feature>
<reference evidence="3" key="1">
    <citation type="submission" date="2021-03" db="EMBL/GenBank/DDBJ databases">
        <authorList>
            <person name="Bekaert M."/>
        </authorList>
    </citation>
    <scope>NUCLEOTIDE SEQUENCE</scope>
</reference>
<evidence type="ECO:0000313" key="4">
    <source>
        <dbReference type="Proteomes" id="UP000683360"/>
    </source>
</evidence>
<organism evidence="3 4">
    <name type="scientific">Mytilus edulis</name>
    <name type="common">Blue mussel</name>
    <dbReference type="NCBI Taxonomy" id="6550"/>
    <lineage>
        <taxon>Eukaryota</taxon>
        <taxon>Metazoa</taxon>
        <taxon>Spiralia</taxon>
        <taxon>Lophotrochozoa</taxon>
        <taxon>Mollusca</taxon>
        <taxon>Bivalvia</taxon>
        <taxon>Autobranchia</taxon>
        <taxon>Pteriomorphia</taxon>
        <taxon>Mytilida</taxon>
        <taxon>Mytiloidea</taxon>
        <taxon>Mytilidae</taxon>
        <taxon>Mytilinae</taxon>
        <taxon>Mytilus</taxon>
    </lineage>
</organism>
<feature type="coiled-coil region" evidence="1">
    <location>
        <begin position="79"/>
        <end position="109"/>
    </location>
</feature>
<dbReference type="Proteomes" id="UP000683360">
    <property type="component" value="Unassembled WGS sequence"/>
</dbReference>
<evidence type="ECO:0000313" key="3">
    <source>
        <dbReference type="EMBL" id="CAG2222608.1"/>
    </source>
</evidence>
<accession>A0A8S3SP81</accession>
<gene>
    <name evidence="3" type="ORF">MEDL_35924</name>
</gene>
<dbReference type="InterPro" id="IPR035983">
    <property type="entry name" value="Hect_E3_ubiquitin_ligase"/>
</dbReference>
<comment type="caution">
    <text evidence="3">The sequence shown here is derived from an EMBL/GenBank/DDBJ whole genome shotgun (WGS) entry which is preliminary data.</text>
</comment>
<protein>
    <submittedName>
        <fullName evidence="3">Uncharacterized protein</fullName>
    </submittedName>
</protein>
<evidence type="ECO:0000256" key="2">
    <source>
        <dbReference type="SAM" id="MobiDB-lite"/>
    </source>
</evidence>
<sequence>MLNRLERTASHVHNFVRRQRNEGTGLNEAEDDDDDFDFDMNAQPAVPLVDQAAGTSGKETLLEERALVATQNAEFQQSLITDQEKVRRLQNARKEIEENEKKMLEVVMEGESPENEELDDTSSSDEEIVLDKEASGSNPAISSNLTLPLDQGNEEIGESGIPQVSNQEFQVEFENVHENAMNAEYQYCCHSKPSTDKLQMALKSFAKEVLGNRVDGSMRMVIRRQTALNDALQNVARAQNRLLQPISVRFIGESAVDEGGPSRELSSEIVVQIKHSSCVEAILLLQGGQGLPIFNHSVAHYIIYEKITNCHEDLPKNMRKAFDQLKDMSNNQISRCIDNLLPNRFEEGYSVPSCLQIGGLLEVLRSHQKESYSLFKGSDVHLTAVVFENMLKFKYDMIIPGSNNMAIAQAIEQGCFLLLQAAESGEAKFLVDETSLNVTLSSILKWLTGATQFQLWDLIQKLKSYLILQLYYLV</sequence>
<dbReference type="AlphaFoldDB" id="A0A8S3SP81"/>